<evidence type="ECO:0000313" key="2">
    <source>
        <dbReference type="Proteomes" id="UP000054272"/>
    </source>
</evidence>
<reference evidence="1 2" key="1">
    <citation type="submission" date="2015-01" db="EMBL/GenBank/DDBJ databases">
        <title>The Genome Sequence of Cryptococcus gattii EJB2.</title>
        <authorList>
            <consortium name="The Broad Institute Genomics Platform"/>
            <person name="Cuomo C."/>
            <person name="Litvintseva A."/>
            <person name="Chen Y."/>
            <person name="Heitman J."/>
            <person name="Sun S."/>
            <person name="Springer D."/>
            <person name="Dromer F."/>
            <person name="Young S."/>
            <person name="Zeng Q."/>
            <person name="Gargeya S."/>
            <person name="Abouelleil A."/>
            <person name="Alvarado L."/>
            <person name="Chapman S.B."/>
            <person name="Gainer-Dewar J."/>
            <person name="Goldberg J."/>
            <person name="Griggs A."/>
            <person name="Gujja S."/>
            <person name="Hansen M."/>
            <person name="Howarth C."/>
            <person name="Imamovic A."/>
            <person name="Larimer J."/>
            <person name="Murphy C."/>
            <person name="Naylor J."/>
            <person name="Pearson M."/>
            <person name="Priest M."/>
            <person name="Roberts A."/>
            <person name="Saif S."/>
            <person name="Shea T."/>
            <person name="Sykes S."/>
            <person name="Wortman J."/>
            <person name="Nusbaum C."/>
            <person name="Birren B."/>
        </authorList>
    </citation>
    <scope>NUCLEOTIDE SEQUENCE [LARGE SCALE GENOMIC DNA]</scope>
    <source>
        <strain evidence="1 2">EJB2</strain>
    </source>
</reference>
<evidence type="ECO:0000313" key="1">
    <source>
        <dbReference type="EMBL" id="KIR82545.1"/>
    </source>
</evidence>
<name>A0ABR5C3R3_9TREE</name>
<accession>A0ABR5C3R3</accession>
<proteinExistence type="predicted"/>
<gene>
    <name evidence="1" type="ORF">I306_00379</name>
</gene>
<protein>
    <submittedName>
        <fullName evidence="1">Uncharacterized protein</fullName>
    </submittedName>
</protein>
<keyword evidence="2" id="KW-1185">Reference proteome</keyword>
<organism evidence="1 2">
    <name type="scientific">Cryptococcus gattii EJB2</name>
    <dbReference type="NCBI Taxonomy" id="1296103"/>
    <lineage>
        <taxon>Eukaryota</taxon>
        <taxon>Fungi</taxon>
        <taxon>Dikarya</taxon>
        <taxon>Basidiomycota</taxon>
        <taxon>Agaricomycotina</taxon>
        <taxon>Tremellomycetes</taxon>
        <taxon>Tremellales</taxon>
        <taxon>Cryptococcaceae</taxon>
        <taxon>Cryptococcus</taxon>
        <taxon>Cryptococcus gattii species complex</taxon>
    </lineage>
</organism>
<sequence>MSCILRVTQDDRLSPSRFPMCWRYCALLVTNVKRVSLAARISVLPGEPGSWGIFLHMRASWNIIASDRVLRSRPASTGTDQWPAFTDNSIHDILNSKRSLPHHFCIWFYYCSEGQHVSSLVYDGALLAAAAICYSNIEKIYAVIFCITPHERAVGMIPERTDCSLKAYPTPTLHPPYQNKEQLNFGIFVPLRFHVRNKT</sequence>
<dbReference type="EMBL" id="KN848559">
    <property type="protein sequence ID" value="KIR82545.1"/>
    <property type="molecule type" value="Genomic_DNA"/>
</dbReference>
<dbReference type="Proteomes" id="UP000054272">
    <property type="component" value="Unassembled WGS sequence"/>
</dbReference>